<gene>
    <name evidence="1" type="ORF">Pmani_001023</name>
</gene>
<dbReference type="Proteomes" id="UP001292094">
    <property type="component" value="Unassembled WGS sequence"/>
</dbReference>
<proteinExistence type="predicted"/>
<organism evidence="1 2">
    <name type="scientific">Petrolisthes manimaculis</name>
    <dbReference type="NCBI Taxonomy" id="1843537"/>
    <lineage>
        <taxon>Eukaryota</taxon>
        <taxon>Metazoa</taxon>
        <taxon>Ecdysozoa</taxon>
        <taxon>Arthropoda</taxon>
        <taxon>Crustacea</taxon>
        <taxon>Multicrustacea</taxon>
        <taxon>Malacostraca</taxon>
        <taxon>Eumalacostraca</taxon>
        <taxon>Eucarida</taxon>
        <taxon>Decapoda</taxon>
        <taxon>Pleocyemata</taxon>
        <taxon>Anomura</taxon>
        <taxon>Galatheoidea</taxon>
        <taxon>Porcellanidae</taxon>
        <taxon>Petrolisthes</taxon>
    </lineage>
</organism>
<dbReference type="Gene3D" id="3.40.50.1010">
    <property type="entry name" value="5'-nuclease"/>
    <property type="match status" value="1"/>
</dbReference>
<evidence type="ECO:0000313" key="2">
    <source>
        <dbReference type="Proteomes" id="UP001292094"/>
    </source>
</evidence>
<dbReference type="AlphaFoldDB" id="A0AAE1QKS6"/>
<reference evidence="1" key="1">
    <citation type="submission" date="2023-11" db="EMBL/GenBank/DDBJ databases">
        <title>Genome assemblies of two species of porcelain crab, Petrolisthes cinctipes and Petrolisthes manimaculis (Anomura: Porcellanidae).</title>
        <authorList>
            <person name="Angst P."/>
        </authorList>
    </citation>
    <scope>NUCLEOTIDE SEQUENCE</scope>
    <source>
        <strain evidence="1">PB745_02</strain>
        <tissue evidence="1">Gill</tissue>
    </source>
</reference>
<protein>
    <submittedName>
        <fullName evidence="1">Uncharacterized protein</fullName>
    </submittedName>
</protein>
<comment type="caution">
    <text evidence="1">The sequence shown here is derived from an EMBL/GenBank/DDBJ whole genome shotgun (WGS) entry which is preliminary data.</text>
</comment>
<evidence type="ECO:0000313" key="1">
    <source>
        <dbReference type="EMBL" id="KAK4328546.1"/>
    </source>
</evidence>
<name>A0AAE1QKS6_9EUCA</name>
<accession>A0AAE1QKS6</accession>
<dbReference type="EMBL" id="JAWZYT010000072">
    <property type="protein sequence ID" value="KAK4328546.1"/>
    <property type="molecule type" value="Genomic_DNA"/>
</dbReference>
<sequence>MGVKELWSVVSPTGQLLPLTALTGQSVAVDLSCWIVDTKSLNLVQVTQPHLRCNPPHLTSPNLTVTHLNHYLIPLHLLPSFPFSHLHILHLRLLPLPPTTVTHLSFPHRSSTWFLYQTCPCQLLSPTLLPHPHLHLLNLLFLPQPPFLHPCLTTIHLTNPPPLLPRYLTSPCLNPCPLLSFLYLFNSHPLISRYLTPTYLNQNLVL</sequence>
<keyword evidence="2" id="KW-1185">Reference proteome</keyword>
<dbReference type="SUPFAM" id="SSF88723">
    <property type="entry name" value="PIN domain-like"/>
    <property type="match status" value="1"/>
</dbReference>
<dbReference type="InterPro" id="IPR029060">
    <property type="entry name" value="PIN-like_dom_sf"/>
</dbReference>